<organism evidence="3 4">
    <name type="scientific">Colletotrichum zoysiae</name>
    <dbReference type="NCBI Taxonomy" id="1216348"/>
    <lineage>
        <taxon>Eukaryota</taxon>
        <taxon>Fungi</taxon>
        <taxon>Dikarya</taxon>
        <taxon>Ascomycota</taxon>
        <taxon>Pezizomycotina</taxon>
        <taxon>Sordariomycetes</taxon>
        <taxon>Hypocreomycetidae</taxon>
        <taxon>Glomerellales</taxon>
        <taxon>Glomerellaceae</taxon>
        <taxon>Colletotrichum</taxon>
        <taxon>Colletotrichum graminicola species complex</taxon>
    </lineage>
</organism>
<evidence type="ECO:0000259" key="2">
    <source>
        <dbReference type="Pfam" id="PF20183"/>
    </source>
</evidence>
<accession>A0AAD9HDZ4</accession>
<name>A0AAD9HDZ4_9PEZI</name>
<feature type="domain" description="DUF6546" evidence="2">
    <location>
        <begin position="307"/>
        <end position="500"/>
    </location>
</feature>
<evidence type="ECO:0000256" key="1">
    <source>
        <dbReference type="SAM" id="MobiDB-lite"/>
    </source>
</evidence>
<dbReference type="InterPro" id="IPR046676">
    <property type="entry name" value="DUF6546"/>
</dbReference>
<gene>
    <name evidence="3" type="ORF">LX32DRAFT_695479</name>
</gene>
<evidence type="ECO:0000313" key="3">
    <source>
        <dbReference type="EMBL" id="KAK2026586.1"/>
    </source>
</evidence>
<dbReference type="Proteomes" id="UP001232148">
    <property type="component" value="Unassembled WGS sequence"/>
</dbReference>
<sequence>MKQPSARMSIPNLPPLDPLRPDTAATDEKEPSTVGLKRLPAEIRLMILEKAFLLDVPKKQATPASGRWLRGKAAWPSVCSEWRDFFERRNFASLRLTSADEIETFNKVCVQGGRMRLVRRVRLHVGLRRYFALEGSADPERADEVGWNNHVFSARFTRLMRVLSAWEPTGAGLTLEFSASSPSDEEFLPFRRLPDFPPEAPVPPFLCTPRVYDSVRLLGNLLDFRSSPPSPHYGGGPLGDGVDIELPEVRGVTRLVVDRGYYRSFSKDAVRSILKSFTRLEEVSYEPWRGREDSRDEAIDALLRELPDSVRKVALWEAARPEWPFSKPDRDWLAATAVEASRRLEFFSACFAIDARLFFRDYYRDADGAAPSPPGSWPKLASLALTSAALGRSAPGEEADRLLHAAGLAAERMPELRVLELWTGRDRGFVFRYEADGGRARLTVEATWQYALSGSVLAAWQKTAGALTGNRLEVEVNHIRDVDSGGSVSMCDRLRLGEAVRVQLPY</sequence>
<dbReference type="EMBL" id="MU842911">
    <property type="protein sequence ID" value="KAK2026586.1"/>
    <property type="molecule type" value="Genomic_DNA"/>
</dbReference>
<comment type="caution">
    <text evidence="3">The sequence shown here is derived from an EMBL/GenBank/DDBJ whole genome shotgun (WGS) entry which is preliminary data.</text>
</comment>
<evidence type="ECO:0000313" key="4">
    <source>
        <dbReference type="Proteomes" id="UP001232148"/>
    </source>
</evidence>
<feature type="region of interest" description="Disordered" evidence="1">
    <location>
        <begin position="1"/>
        <end position="33"/>
    </location>
</feature>
<reference evidence="3" key="1">
    <citation type="submission" date="2021-06" db="EMBL/GenBank/DDBJ databases">
        <title>Comparative genomics, transcriptomics and evolutionary studies reveal genomic signatures of adaptation to plant cell wall in hemibiotrophic fungi.</title>
        <authorList>
            <consortium name="DOE Joint Genome Institute"/>
            <person name="Baroncelli R."/>
            <person name="Diaz J.F."/>
            <person name="Benocci T."/>
            <person name="Peng M."/>
            <person name="Battaglia E."/>
            <person name="Haridas S."/>
            <person name="Andreopoulos W."/>
            <person name="Labutti K."/>
            <person name="Pangilinan J."/>
            <person name="Floch G.L."/>
            <person name="Makela M.R."/>
            <person name="Henrissat B."/>
            <person name="Grigoriev I.V."/>
            <person name="Crouch J.A."/>
            <person name="De Vries R.P."/>
            <person name="Sukno S.A."/>
            <person name="Thon M.R."/>
        </authorList>
    </citation>
    <scope>NUCLEOTIDE SEQUENCE</scope>
    <source>
        <strain evidence="3">MAFF235873</strain>
    </source>
</reference>
<dbReference type="AlphaFoldDB" id="A0AAD9HDZ4"/>
<proteinExistence type="predicted"/>
<protein>
    <recommendedName>
        <fullName evidence="2">DUF6546 domain-containing protein</fullName>
    </recommendedName>
</protein>
<keyword evidence="4" id="KW-1185">Reference proteome</keyword>
<dbReference type="Pfam" id="PF20183">
    <property type="entry name" value="DUF6546"/>
    <property type="match status" value="1"/>
</dbReference>